<organism evidence="2 3">
    <name type="scientific">Niveispirillum lacus</name>
    <dbReference type="NCBI Taxonomy" id="1981099"/>
    <lineage>
        <taxon>Bacteria</taxon>
        <taxon>Pseudomonadati</taxon>
        <taxon>Pseudomonadota</taxon>
        <taxon>Alphaproteobacteria</taxon>
        <taxon>Rhodospirillales</taxon>
        <taxon>Azospirillaceae</taxon>
        <taxon>Niveispirillum</taxon>
    </lineage>
</organism>
<proteinExistence type="predicted"/>
<evidence type="ECO:0000313" key="3">
    <source>
        <dbReference type="Proteomes" id="UP000216998"/>
    </source>
</evidence>
<gene>
    <name evidence="2" type="ORF">CHU95_12330</name>
</gene>
<protein>
    <submittedName>
        <fullName evidence="2">Uncharacterized protein</fullName>
    </submittedName>
</protein>
<evidence type="ECO:0000313" key="2">
    <source>
        <dbReference type="EMBL" id="OYQ34230.1"/>
    </source>
</evidence>
<keyword evidence="1" id="KW-0175">Coiled coil</keyword>
<reference evidence="2 3" key="1">
    <citation type="submission" date="2017-07" db="EMBL/GenBank/DDBJ databases">
        <title>Niveispirillum cyanobacteriorum sp. nov., isolated from cyanobacterial aggregates in a eutrophic lake.</title>
        <authorList>
            <person name="Cai H."/>
        </authorList>
    </citation>
    <scope>NUCLEOTIDE SEQUENCE [LARGE SCALE GENOMIC DNA]</scope>
    <source>
        <strain evidence="3">TH1-14</strain>
    </source>
</reference>
<dbReference type="Proteomes" id="UP000216998">
    <property type="component" value="Unassembled WGS sequence"/>
</dbReference>
<dbReference type="OrthoDB" id="7352831at2"/>
<dbReference type="AlphaFoldDB" id="A0A255Z0N1"/>
<dbReference type="RefSeq" id="WP_094456640.1">
    <property type="nucleotide sequence ID" value="NZ_NOXU01000029.1"/>
</dbReference>
<sequence>MITSWMNLVSLLALALAGAALVMAGRRLLAVIRIVERKLSRAVDEKNIAAAALRHAKKEEAAIRQALEEAERHITQMQGIISTSETRIERLRSSPRRVVSMVDRQWTRVDRLWAVKVTNPSLSDWNDGKTLYGFARSGDDLARRVAAAYLPGDGFSVGTPMVVDLSDDGGGSVAVDQSKGTSG</sequence>
<name>A0A255Z0N1_9PROT</name>
<feature type="coiled-coil region" evidence="1">
    <location>
        <begin position="49"/>
        <end position="76"/>
    </location>
</feature>
<evidence type="ECO:0000256" key="1">
    <source>
        <dbReference type="SAM" id="Coils"/>
    </source>
</evidence>
<keyword evidence="3" id="KW-1185">Reference proteome</keyword>
<accession>A0A255Z0N1</accession>
<dbReference type="EMBL" id="NOXU01000029">
    <property type="protein sequence ID" value="OYQ34230.1"/>
    <property type="molecule type" value="Genomic_DNA"/>
</dbReference>
<comment type="caution">
    <text evidence="2">The sequence shown here is derived from an EMBL/GenBank/DDBJ whole genome shotgun (WGS) entry which is preliminary data.</text>
</comment>